<evidence type="ECO:0000259" key="2">
    <source>
        <dbReference type="Pfam" id="PF24855"/>
    </source>
</evidence>
<feature type="domain" description="DUF7729" evidence="2">
    <location>
        <begin position="144"/>
        <end position="347"/>
    </location>
</feature>
<keyword evidence="1" id="KW-0472">Membrane</keyword>
<dbReference type="EMBL" id="QGDH01000009">
    <property type="protein sequence ID" value="RAR15697.1"/>
    <property type="molecule type" value="Genomic_DNA"/>
</dbReference>
<dbReference type="Proteomes" id="UP000249619">
    <property type="component" value="Unassembled WGS sequence"/>
</dbReference>
<dbReference type="PANTHER" id="PTHR39460:SF1">
    <property type="entry name" value="C6 TRANSCRIPTION FACTOR"/>
    <property type="match status" value="1"/>
</dbReference>
<name>A0A364NEQ8_STELY</name>
<evidence type="ECO:0000313" key="4">
    <source>
        <dbReference type="Proteomes" id="UP000249619"/>
    </source>
</evidence>
<dbReference type="InterPro" id="IPR056146">
    <property type="entry name" value="DUF7729"/>
</dbReference>
<keyword evidence="1" id="KW-1133">Transmembrane helix</keyword>
<evidence type="ECO:0000313" key="3">
    <source>
        <dbReference type="EMBL" id="RAR15697.1"/>
    </source>
</evidence>
<gene>
    <name evidence="3" type="ORF">DDE83_000929</name>
</gene>
<proteinExistence type="predicted"/>
<feature type="transmembrane region" description="Helical" evidence="1">
    <location>
        <begin position="49"/>
        <end position="69"/>
    </location>
</feature>
<reference evidence="4" key="1">
    <citation type="submission" date="2018-05" db="EMBL/GenBank/DDBJ databases">
        <title>Draft genome sequence of Stemphylium lycopersici strain CIDEFI 213.</title>
        <authorList>
            <person name="Medina R."/>
            <person name="Franco M.E.E."/>
            <person name="Lucentini C.G."/>
            <person name="Saparrat M.C.N."/>
            <person name="Balatti P.A."/>
        </authorList>
    </citation>
    <scope>NUCLEOTIDE SEQUENCE [LARGE SCALE GENOMIC DNA]</scope>
    <source>
        <strain evidence="4">CIDEFI 213</strain>
    </source>
</reference>
<dbReference type="Pfam" id="PF24855">
    <property type="entry name" value="DUF7729"/>
    <property type="match status" value="1"/>
</dbReference>
<sequence length="378" mass="40893">MDSQCFDTCESLAILSHHHPLPAPKRQHENRCRCIPLYLRVSPRLGYDIRALLLLLVVFLSCSSLAAPVSAIEAHGDRPALLVEDTNLAWTGSALYLDLSPPPIVPRFMPPLQRDDDAPHILTAPPEKRAINTDSGATESDFTIPTAFDTGLSNNFTNSCAKFLNRLRQSEDFVNCHPFSLLIQTSSSFFDASKSALRITQTLDATCGADANQCKPILDNYALELLSDSACKADYDSDNPLVIQAYNGLIAYQPSYQASCLHDDEGNYCFANAVSNTTSPGDAYPYYLPIGQELPGGSRPTCNSCLQQAMGVFASYGNNATQPVSKTYTSAAQQISIACGSSFINVTAAPLKGAATTTSASLTPTTTLILMFVLFFFQ</sequence>
<organism evidence="3 4">
    <name type="scientific">Stemphylium lycopersici</name>
    <name type="common">Tomato gray leaf spot disease fungus</name>
    <name type="synonym">Thyrospora lycopersici</name>
    <dbReference type="NCBI Taxonomy" id="183478"/>
    <lineage>
        <taxon>Eukaryota</taxon>
        <taxon>Fungi</taxon>
        <taxon>Dikarya</taxon>
        <taxon>Ascomycota</taxon>
        <taxon>Pezizomycotina</taxon>
        <taxon>Dothideomycetes</taxon>
        <taxon>Pleosporomycetidae</taxon>
        <taxon>Pleosporales</taxon>
        <taxon>Pleosporineae</taxon>
        <taxon>Pleosporaceae</taxon>
        <taxon>Stemphylium</taxon>
    </lineage>
</organism>
<dbReference type="AlphaFoldDB" id="A0A364NEQ8"/>
<evidence type="ECO:0000256" key="1">
    <source>
        <dbReference type="SAM" id="Phobius"/>
    </source>
</evidence>
<feature type="transmembrane region" description="Helical" evidence="1">
    <location>
        <begin position="360"/>
        <end position="377"/>
    </location>
</feature>
<keyword evidence="1" id="KW-0812">Transmembrane</keyword>
<accession>A0A364NEQ8</accession>
<dbReference type="PANTHER" id="PTHR39460">
    <property type="entry name" value="EXPRESSED PROTEIN"/>
    <property type="match status" value="1"/>
</dbReference>
<protein>
    <recommendedName>
        <fullName evidence="2">DUF7729 domain-containing protein</fullName>
    </recommendedName>
</protein>
<comment type="caution">
    <text evidence="3">The sequence shown here is derived from an EMBL/GenBank/DDBJ whole genome shotgun (WGS) entry which is preliminary data.</text>
</comment>
<keyword evidence="4" id="KW-1185">Reference proteome</keyword>